<comment type="similarity">
    <text evidence="1">Belongs to the sulfotransferase 1 family.</text>
</comment>
<dbReference type="SUPFAM" id="SSF52540">
    <property type="entry name" value="P-loop containing nucleoside triphosphate hydrolases"/>
    <property type="match status" value="1"/>
</dbReference>
<dbReference type="Proteomes" id="UP000641646">
    <property type="component" value="Unassembled WGS sequence"/>
</dbReference>
<organism evidence="4 5">
    <name type="scientific">Aerosakkonema funiforme FACHB-1375</name>
    <dbReference type="NCBI Taxonomy" id="2949571"/>
    <lineage>
        <taxon>Bacteria</taxon>
        <taxon>Bacillati</taxon>
        <taxon>Cyanobacteriota</taxon>
        <taxon>Cyanophyceae</taxon>
        <taxon>Oscillatoriophycideae</taxon>
        <taxon>Aerosakkonematales</taxon>
        <taxon>Aerosakkonemataceae</taxon>
        <taxon>Aerosakkonema</taxon>
    </lineage>
</organism>
<evidence type="ECO:0000259" key="3">
    <source>
        <dbReference type="Pfam" id="PF00685"/>
    </source>
</evidence>
<dbReference type="GO" id="GO:0008146">
    <property type="term" value="F:sulfotransferase activity"/>
    <property type="evidence" value="ECO:0007669"/>
    <property type="project" value="InterPro"/>
</dbReference>
<dbReference type="Gene3D" id="3.40.50.300">
    <property type="entry name" value="P-loop containing nucleotide triphosphate hydrolases"/>
    <property type="match status" value="1"/>
</dbReference>
<dbReference type="AlphaFoldDB" id="A0A926VBW1"/>
<sequence length="274" mass="32272">MKSLPNKIANRIKRIRQIPIEKSYQKELPANHQAEDVFLVSYPKSGNTWLRFLIANALKVHYQIEREVNFFTVHDIIPSLTFSRNLRYEGPFGRTDLPRIIKSHSAYNPYYQRVIFMVRDPRDVLISYYHYLKSFGAIPDSWTVSELIRDRKFGTEAWNQHTKGWYVSNKEGQNIQLFYYEEFIKNPQANLDRLMDILGIKMTDGELKEAIELSSKENMRKSEEVHRSTYVIKTQETRFVRKGEATGGKSLNEVDKKYLEDATREVAQLIGYNF</sequence>
<reference evidence="4" key="1">
    <citation type="journal article" date="2015" name="ISME J.">
        <title>Draft Genome Sequence of Streptomyces incarnatus NRRL8089, which Produces the Nucleoside Antibiotic Sinefungin.</title>
        <authorList>
            <person name="Oshima K."/>
            <person name="Hattori M."/>
            <person name="Shimizu H."/>
            <person name="Fukuda K."/>
            <person name="Nemoto M."/>
            <person name="Inagaki K."/>
            <person name="Tamura T."/>
        </authorList>
    </citation>
    <scope>NUCLEOTIDE SEQUENCE</scope>
    <source>
        <strain evidence="4">FACHB-1375</strain>
    </source>
</reference>
<dbReference type="RefSeq" id="WP_190463738.1">
    <property type="nucleotide sequence ID" value="NZ_JACJPW010000014.1"/>
</dbReference>
<dbReference type="InterPro" id="IPR027417">
    <property type="entry name" value="P-loop_NTPase"/>
</dbReference>
<name>A0A926VBW1_9CYAN</name>
<keyword evidence="2" id="KW-0808">Transferase</keyword>
<evidence type="ECO:0000313" key="5">
    <source>
        <dbReference type="Proteomes" id="UP000641646"/>
    </source>
</evidence>
<evidence type="ECO:0000313" key="4">
    <source>
        <dbReference type="EMBL" id="MBD2180977.1"/>
    </source>
</evidence>
<evidence type="ECO:0000256" key="2">
    <source>
        <dbReference type="ARBA" id="ARBA00022679"/>
    </source>
</evidence>
<feature type="domain" description="Sulfotransferase" evidence="3">
    <location>
        <begin position="35"/>
        <end position="247"/>
    </location>
</feature>
<dbReference type="EMBL" id="JACJPW010000014">
    <property type="protein sequence ID" value="MBD2180977.1"/>
    <property type="molecule type" value="Genomic_DNA"/>
</dbReference>
<gene>
    <name evidence="4" type="ORF">H6G03_07665</name>
</gene>
<proteinExistence type="inferred from homology"/>
<keyword evidence="5" id="KW-1185">Reference proteome</keyword>
<dbReference type="InterPro" id="IPR000863">
    <property type="entry name" value="Sulfotransferase_dom"/>
</dbReference>
<accession>A0A926VBW1</accession>
<protein>
    <submittedName>
        <fullName evidence="4">Sulfotransferase domain-containing protein</fullName>
    </submittedName>
</protein>
<reference evidence="4" key="2">
    <citation type="submission" date="2020-08" db="EMBL/GenBank/DDBJ databases">
        <authorList>
            <person name="Chen M."/>
            <person name="Teng W."/>
            <person name="Zhao L."/>
            <person name="Hu C."/>
            <person name="Zhou Y."/>
            <person name="Han B."/>
            <person name="Song L."/>
            <person name="Shu W."/>
        </authorList>
    </citation>
    <scope>NUCLEOTIDE SEQUENCE</scope>
    <source>
        <strain evidence="4">FACHB-1375</strain>
    </source>
</reference>
<dbReference type="Pfam" id="PF00685">
    <property type="entry name" value="Sulfotransfer_1"/>
    <property type="match status" value="1"/>
</dbReference>
<evidence type="ECO:0000256" key="1">
    <source>
        <dbReference type="ARBA" id="ARBA00005771"/>
    </source>
</evidence>
<dbReference type="PANTHER" id="PTHR11783">
    <property type="entry name" value="SULFOTRANSFERASE SULT"/>
    <property type="match status" value="1"/>
</dbReference>
<comment type="caution">
    <text evidence="4">The sequence shown here is derived from an EMBL/GenBank/DDBJ whole genome shotgun (WGS) entry which is preliminary data.</text>
</comment>